<dbReference type="STRING" id="1125725.HMPREF1325_1347"/>
<protein>
    <submittedName>
        <fullName evidence="2">PF14020 family protein</fullName>
    </submittedName>
</protein>
<gene>
    <name evidence="3" type="ORF">HMPREF0860_1611</name>
    <name evidence="2" type="ORF">HMPREF1325_1347</name>
</gene>
<dbReference type="Pfam" id="PF14020">
    <property type="entry name" value="DUF4236"/>
    <property type="match status" value="1"/>
</dbReference>
<dbReference type="EMBL" id="AVQI01000002">
    <property type="protein sequence ID" value="ERK05111.1"/>
    <property type="molecule type" value="Genomic_DNA"/>
</dbReference>
<keyword evidence="5" id="KW-1185">Reference proteome</keyword>
<dbReference type="AlphaFoldDB" id="U2LLK7"/>
<sequence length="426" mass="49009">MGLRYHKRIKICKGLYLNVSKSGVGLSLGQRGASLSVGSRGTYSNLGIPGTGISYRERIDNTSESDNSSSKTTVHYHIEIDDAGVETVIIKDTSGAIITDERIIRLVKKNDTFKASLESVRVEKQKEIAKKTECLYDIYKNADKIVSEEQVVEEMNQLKPEEYIVKEYPVKIPEMLDFYAEAEAKARREIKTIKFWTLKKLRKDYALKVMEEEFNKATLRWKKDKKEFDEKEQEYKQKRDAEYLKDFNEQKDIYEKILNGDESYIAETVDNILSEIKLPVDISVDYKVQGTCISLDLDLPEIEDYPKIKSTLLASGKVSIKNKTQLELNTDYAMSVTGLAYYLASVVFNISPKISNVKISGYTQRINKKTGNEENQYVYWVDFDRKIFATLNISSLNPILGFDNFKNQKDITSKYEMKTITLEQEK</sequence>
<dbReference type="eggNOG" id="COG0457">
    <property type="taxonomic scope" value="Bacteria"/>
</dbReference>
<evidence type="ECO:0000313" key="5">
    <source>
        <dbReference type="Proteomes" id="UP000016646"/>
    </source>
</evidence>
<feature type="domain" description="DUF4236" evidence="1">
    <location>
        <begin position="3"/>
        <end position="56"/>
    </location>
</feature>
<evidence type="ECO:0000313" key="3">
    <source>
        <dbReference type="EMBL" id="ERK05111.1"/>
    </source>
</evidence>
<name>U2LLK7_TRESO</name>
<dbReference type="Proteomes" id="UP000016646">
    <property type="component" value="Unassembled WGS sequence"/>
</dbReference>
<comment type="caution">
    <text evidence="2">The sequence shown here is derived from an EMBL/GenBank/DDBJ whole genome shotgun (WGS) entry which is preliminary data.</text>
</comment>
<evidence type="ECO:0000313" key="4">
    <source>
        <dbReference type="Proteomes" id="UP000016412"/>
    </source>
</evidence>
<dbReference type="InterPro" id="IPR025330">
    <property type="entry name" value="DUF4236"/>
</dbReference>
<evidence type="ECO:0000259" key="1">
    <source>
        <dbReference type="Pfam" id="PF14020"/>
    </source>
</evidence>
<proteinExistence type="predicted"/>
<accession>U2LLK7</accession>
<reference evidence="4 5" key="1">
    <citation type="submission" date="2013-08" db="EMBL/GenBank/DDBJ databases">
        <authorList>
            <person name="Durkin A.S."/>
            <person name="Haft D.R."/>
            <person name="McCorrison J."/>
            <person name="Torralba M."/>
            <person name="Gillis M."/>
            <person name="Haft D.H."/>
            <person name="Methe B."/>
            <person name="Sutton G."/>
            <person name="Nelson K.E."/>
        </authorList>
    </citation>
    <scope>NUCLEOTIDE SEQUENCE [LARGE SCALE GENOMIC DNA]</scope>
    <source>
        <strain evidence="3 5">ATCC 35536</strain>
        <strain evidence="2 4">VPI DR56BR1116</strain>
    </source>
</reference>
<dbReference type="Proteomes" id="UP000016412">
    <property type="component" value="Unassembled WGS sequence"/>
</dbReference>
<dbReference type="EMBL" id="AUZJ01000005">
    <property type="protein sequence ID" value="ERF61744.1"/>
    <property type="molecule type" value="Genomic_DNA"/>
</dbReference>
<dbReference type="PATRIC" id="fig|1125725.3.peg.230"/>
<evidence type="ECO:0000313" key="2">
    <source>
        <dbReference type="EMBL" id="ERF61744.1"/>
    </source>
</evidence>
<dbReference type="OrthoDB" id="983149at2"/>
<organism evidence="2 4">
    <name type="scientific">Treponema socranskii subsp. socranskii VPI DR56BR1116 = ATCC 35536</name>
    <dbReference type="NCBI Taxonomy" id="1125725"/>
    <lineage>
        <taxon>Bacteria</taxon>
        <taxon>Pseudomonadati</taxon>
        <taxon>Spirochaetota</taxon>
        <taxon>Spirochaetia</taxon>
        <taxon>Spirochaetales</taxon>
        <taxon>Treponemataceae</taxon>
        <taxon>Treponema</taxon>
    </lineage>
</organism>
<dbReference type="RefSeq" id="WP_021329290.1">
    <property type="nucleotide sequence ID" value="NZ_AUZJ01000005.1"/>
</dbReference>